<dbReference type="KEGG" id="mri:Mal4_46550"/>
<evidence type="ECO:0000256" key="2">
    <source>
        <dbReference type="SAM" id="SignalP"/>
    </source>
</evidence>
<gene>
    <name evidence="4" type="ORF">Mal4_46550</name>
</gene>
<evidence type="ECO:0000313" key="5">
    <source>
        <dbReference type="Proteomes" id="UP000320496"/>
    </source>
</evidence>
<dbReference type="PANTHER" id="PTHR30570:SF6">
    <property type="entry name" value="PHOSPHATE-BINDING PROTEIN PSTS"/>
    <property type="match status" value="1"/>
</dbReference>
<feature type="signal peptide" evidence="2">
    <location>
        <begin position="1"/>
        <end position="26"/>
    </location>
</feature>
<evidence type="ECO:0000256" key="1">
    <source>
        <dbReference type="ARBA" id="ARBA00022729"/>
    </source>
</evidence>
<dbReference type="SUPFAM" id="SSF53850">
    <property type="entry name" value="Periplasmic binding protein-like II"/>
    <property type="match status" value="1"/>
</dbReference>
<dbReference type="EMBL" id="CP036275">
    <property type="protein sequence ID" value="QDU40299.1"/>
    <property type="molecule type" value="Genomic_DNA"/>
</dbReference>
<organism evidence="4 5">
    <name type="scientific">Maioricimonas rarisocia</name>
    <dbReference type="NCBI Taxonomy" id="2528026"/>
    <lineage>
        <taxon>Bacteria</taxon>
        <taxon>Pseudomonadati</taxon>
        <taxon>Planctomycetota</taxon>
        <taxon>Planctomycetia</taxon>
        <taxon>Planctomycetales</taxon>
        <taxon>Planctomycetaceae</taxon>
        <taxon>Maioricimonas</taxon>
    </lineage>
</organism>
<keyword evidence="5" id="KW-1185">Reference proteome</keyword>
<dbReference type="AlphaFoldDB" id="A0A517ZCW1"/>
<dbReference type="Proteomes" id="UP000320496">
    <property type="component" value="Chromosome"/>
</dbReference>
<proteinExistence type="predicted"/>
<dbReference type="InterPro" id="IPR024370">
    <property type="entry name" value="PBP_domain"/>
</dbReference>
<dbReference type="Gene3D" id="3.40.190.10">
    <property type="entry name" value="Periplasmic binding protein-like II"/>
    <property type="match status" value="2"/>
</dbReference>
<protein>
    <submittedName>
        <fullName evidence="4">PBP superfamily domain protein</fullName>
    </submittedName>
</protein>
<feature type="chain" id="PRO_5022095777" evidence="2">
    <location>
        <begin position="27"/>
        <end position="331"/>
    </location>
</feature>
<feature type="domain" description="PBP" evidence="3">
    <location>
        <begin position="41"/>
        <end position="299"/>
    </location>
</feature>
<sequence length="331" mass="35211" precursor="true">MFRNGATVFALVAAAAATLVGQTASAQQILDPSLPVYRPVDKLSGTLTLVGSDTMSHVAATWADSFRRFYPDVEVDIQVRGSINAVPSVIAGEASFGLLSRRITEAEVTEFGKKFGHPPTLLTPTLEPIAVYVHKDNPIESLSLQQIDAIFSSTVQRGAAKPAKTWGDVGVTGPWASKPITTVGRTDTTGSQVFFKESVLLGGEFRADLVQQKSNLDLVKSVAGDPQAVGFAGVTYVLPGVKPVPVTIGEGQPAYSPLSIEGIAGQYALVRPLQLVVNHPPQSDLTPLQSEFIKYVFSRMGQEDVLKSGFRPITGRPAQIALEAVGLETLN</sequence>
<name>A0A517ZCW1_9PLAN</name>
<dbReference type="PANTHER" id="PTHR30570">
    <property type="entry name" value="PERIPLASMIC PHOSPHATE BINDING COMPONENT OF PHOSPHATE ABC TRANSPORTER"/>
    <property type="match status" value="1"/>
</dbReference>
<evidence type="ECO:0000259" key="3">
    <source>
        <dbReference type="Pfam" id="PF12849"/>
    </source>
</evidence>
<dbReference type="InterPro" id="IPR050811">
    <property type="entry name" value="Phosphate_ABC_transporter"/>
</dbReference>
<dbReference type="RefSeq" id="WP_197443717.1">
    <property type="nucleotide sequence ID" value="NZ_CP036275.1"/>
</dbReference>
<dbReference type="Pfam" id="PF12849">
    <property type="entry name" value="PBP_like_2"/>
    <property type="match status" value="1"/>
</dbReference>
<keyword evidence="1 2" id="KW-0732">Signal</keyword>
<evidence type="ECO:0000313" key="4">
    <source>
        <dbReference type="EMBL" id="QDU40299.1"/>
    </source>
</evidence>
<dbReference type="CDD" id="cd13566">
    <property type="entry name" value="PBP2_phosphate"/>
    <property type="match status" value="1"/>
</dbReference>
<accession>A0A517ZCW1</accession>
<reference evidence="4 5" key="1">
    <citation type="submission" date="2019-02" db="EMBL/GenBank/DDBJ databases">
        <title>Deep-cultivation of Planctomycetes and their phenomic and genomic characterization uncovers novel biology.</title>
        <authorList>
            <person name="Wiegand S."/>
            <person name="Jogler M."/>
            <person name="Boedeker C."/>
            <person name="Pinto D."/>
            <person name="Vollmers J."/>
            <person name="Rivas-Marin E."/>
            <person name="Kohn T."/>
            <person name="Peeters S.H."/>
            <person name="Heuer A."/>
            <person name="Rast P."/>
            <person name="Oberbeckmann S."/>
            <person name="Bunk B."/>
            <person name="Jeske O."/>
            <person name="Meyerdierks A."/>
            <person name="Storesund J.E."/>
            <person name="Kallscheuer N."/>
            <person name="Luecker S."/>
            <person name="Lage O.M."/>
            <person name="Pohl T."/>
            <person name="Merkel B.J."/>
            <person name="Hornburger P."/>
            <person name="Mueller R.-W."/>
            <person name="Bruemmer F."/>
            <person name="Labrenz M."/>
            <person name="Spormann A.M."/>
            <person name="Op den Camp H."/>
            <person name="Overmann J."/>
            <person name="Amann R."/>
            <person name="Jetten M.S.M."/>
            <person name="Mascher T."/>
            <person name="Medema M.H."/>
            <person name="Devos D.P."/>
            <person name="Kaster A.-K."/>
            <person name="Ovreas L."/>
            <person name="Rohde M."/>
            <person name="Galperin M.Y."/>
            <person name="Jogler C."/>
        </authorList>
    </citation>
    <scope>NUCLEOTIDE SEQUENCE [LARGE SCALE GENOMIC DNA]</scope>
    <source>
        <strain evidence="4 5">Mal4</strain>
    </source>
</reference>